<gene>
    <name evidence="1" type="ORF">BT63DRAFT_451781</name>
</gene>
<organism evidence="1 2">
    <name type="scientific">Microthyrium microscopicum</name>
    <dbReference type="NCBI Taxonomy" id="703497"/>
    <lineage>
        <taxon>Eukaryota</taxon>
        <taxon>Fungi</taxon>
        <taxon>Dikarya</taxon>
        <taxon>Ascomycota</taxon>
        <taxon>Pezizomycotina</taxon>
        <taxon>Dothideomycetes</taxon>
        <taxon>Dothideomycetes incertae sedis</taxon>
        <taxon>Microthyriales</taxon>
        <taxon>Microthyriaceae</taxon>
        <taxon>Microthyrium</taxon>
    </lineage>
</organism>
<evidence type="ECO:0000313" key="2">
    <source>
        <dbReference type="Proteomes" id="UP000799302"/>
    </source>
</evidence>
<dbReference type="AlphaFoldDB" id="A0A6A6UNA9"/>
<name>A0A6A6UNA9_9PEZI</name>
<dbReference type="EMBL" id="MU004231">
    <property type="protein sequence ID" value="KAF2673722.1"/>
    <property type="molecule type" value="Genomic_DNA"/>
</dbReference>
<protein>
    <submittedName>
        <fullName evidence="1">Uncharacterized protein</fullName>
    </submittedName>
</protein>
<reference evidence="1" key="1">
    <citation type="journal article" date="2020" name="Stud. Mycol.">
        <title>101 Dothideomycetes genomes: a test case for predicting lifestyles and emergence of pathogens.</title>
        <authorList>
            <person name="Haridas S."/>
            <person name="Albert R."/>
            <person name="Binder M."/>
            <person name="Bloem J."/>
            <person name="Labutti K."/>
            <person name="Salamov A."/>
            <person name="Andreopoulos B."/>
            <person name="Baker S."/>
            <person name="Barry K."/>
            <person name="Bills G."/>
            <person name="Bluhm B."/>
            <person name="Cannon C."/>
            <person name="Castanera R."/>
            <person name="Culley D."/>
            <person name="Daum C."/>
            <person name="Ezra D."/>
            <person name="Gonzalez J."/>
            <person name="Henrissat B."/>
            <person name="Kuo A."/>
            <person name="Liang C."/>
            <person name="Lipzen A."/>
            <person name="Lutzoni F."/>
            <person name="Magnuson J."/>
            <person name="Mondo S."/>
            <person name="Nolan M."/>
            <person name="Ohm R."/>
            <person name="Pangilinan J."/>
            <person name="Park H.-J."/>
            <person name="Ramirez L."/>
            <person name="Alfaro M."/>
            <person name="Sun H."/>
            <person name="Tritt A."/>
            <person name="Yoshinaga Y."/>
            <person name="Zwiers L.-H."/>
            <person name="Turgeon B."/>
            <person name="Goodwin S."/>
            <person name="Spatafora J."/>
            <person name="Crous P."/>
            <person name="Grigoriev I."/>
        </authorList>
    </citation>
    <scope>NUCLEOTIDE SEQUENCE</scope>
    <source>
        <strain evidence="1">CBS 115976</strain>
    </source>
</reference>
<proteinExistence type="predicted"/>
<accession>A0A6A6UNA9</accession>
<keyword evidence="2" id="KW-1185">Reference proteome</keyword>
<sequence length="346" mass="38284">MPRKPRLYTRIIDKLNATARPKSFMGDISDLFKPAYTTPPPPRTTLRFTPQDIPYSEIEYPSASPLGCPAEIRLLIYSHLFTTPIHRPSAAAHSINAHHTLIRLHAIQSDKGLTPESALLLVSRQIFHETRPLLHRTALLVPSNIPTLPLQHTRLASIPPTHLQRLGVRDLVLRDYITALPSIAQLETWLSAGVLSPLELDIEDVYLQLCTCNGSNHPTPGTRDFVETRVAPVVAAVAALGYGLKSVKRVVVYYCGTKGTMGLGPRSARIYVEGMGRLFGGKMVAGWSSRWDDCVRIRPAVEGEKKEEDGGRYIVSCRRPGEVDKKAIEVDFHDSFVATGKQCVLA</sequence>
<dbReference type="Proteomes" id="UP000799302">
    <property type="component" value="Unassembled WGS sequence"/>
</dbReference>
<evidence type="ECO:0000313" key="1">
    <source>
        <dbReference type="EMBL" id="KAF2673722.1"/>
    </source>
</evidence>